<accession>A0ABW6Q6Q0</accession>
<comment type="caution">
    <text evidence="3">The sequence shown here is derived from an EMBL/GenBank/DDBJ whole genome shotgun (WGS) entry which is preliminary data.</text>
</comment>
<evidence type="ECO:0000256" key="1">
    <source>
        <dbReference type="ARBA" id="ARBA00023002"/>
    </source>
</evidence>
<dbReference type="InterPro" id="IPR002563">
    <property type="entry name" value="Flavin_Rdtase-like_dom"/>
</dbReference>
<evidence type="ECO:0000313" key="4">
    <source>
        <dbReference type="Proteomes" id="UP001601627"/>
    </source>
</evidence>
<dbReference type="Gene3D" id="2.30.110.10">
    <property type="entry name" value="Electron Transport, Fmn-binding Protein, Chain A"/>
    <property type="match status" value="1"/>
</dbReference>
<evidence type="ECO:0000313" key="3">
    <source>
        <dbReference type="EMBL" id="MFF1274885.1"/>
    </source>
</evidence>
<dbReference type="SMART" id="SM00903">
    <property type="entry name" value="Flavin_Reduct"/>
    <property type="match status" value="1"/>
</dbReference>
<feature type="domain" description="Flavin reductase like" evidence="2">
    <location>
        <begin position="17"/>
        <end position="162"/>
    </location>
</feature>
<evidence type="ECO:0000259" key="2">
    <source>
        <dbReference type="SMART" id="SM00903"/>
    </source>
</evidence>
<dbReference type="PANTHER" id="PTHR30466">
    <property type="entry name" value="FLAVIN REDUCTASE"/>
    <property type="match status" value="1"/>
</dbReference>
<dbReference type="RefSeq" id="WP_244328815.1">
    <property type="nucleotide sequence ID" value="NZ_JBHVZQ010000011.1"/>
</dbReference>
<organism evidence="3 4">
    <name type="scientific">Streptomyces marokkonensis</name>
    <dbReference type="NCBI Taxonomy" id="324855"/>
    <lineage>
        <taxon>Bacteria</taxon>
        <taxon>Bacillati</taxon>
        <taxon>Actinomycetota</taxon>
        <taxon>Actinomycetes</taxon>
        <taxon>Kitasatosporales</taxon>
        <taxon>Streptomycetaceae</taxon>
        <taxon>Streptomyces</taxon>
    </lineage>
</organism>
<dbReference type="PANTHER" id="PTHR30466:SF1">
    <property type="entry name" value="FMN REDUCTASE (NADH) RUTF"/>
    <property type="match status" value="1"/>
</dbReference>
<sequence length="178" mass="19273">MTGMRTVRADIDMRVLMTGFPTGVCIVTSQDDGVPWGMTCTSLCSVALDPPTLLVCLRRGSPTLGAVLASRAFAVNLLHDGARSSAELFASGAADRFDRIDWRADDEACGPHLVLSAHTVADCEVSATSEVGDHVVIMGRVRRMSVLRTQQPLLYGLRRYATWPQAVADTDPHLDFIN</sequence>
<dbReference type="InterPro" id="IPR012349">
    <property type="entry name" value="Split_barrel_FMN-bd"/>
</dbReference>
<keyword evidence="4" id="KW-1185">Reference proteome</keyword>
<dbReference type="GO" id="GO:0016491">
    <property type="term" value="F:oxidoreductase activity"/>
    <property type="evidence" value="ECO:0007669"/>
    <property type="project" value="UniProtKB-KW"/>
</dbReference>
<dbReference type="SUPFAM" id="SSF50475">
    <property type="entry name" value="FMN-binding split barrel"/>
    <property type="match status" value="1"/>
</dbReference>
<keyword evidence="1 3" id="KW-0560">Oxidoreductase</keyword>
<protein>
    <submittedName>
        <fullName evidence="3">Flavin reductase family protein</fullName>
        <ecNumber evidence="3">1.-.-.-</ecNumber>
    </submittedName>
</protein>
<dbReference type="EC" id="1.-.-.-" evidence="3"/>
<name>A0ABW6Q6Q0_9ACTN</name>
<dbReference type="Pfam" id="PF01613">
    <property type="entry name" value="Flavin_Reduct"/>
    <property type="match status" value="1"/>
</dbReference>
<dbReference type="EMBL" id="JBHVZQ010000011">
    <property type="protein sequence ID" value="MFF1274885.1"/>
    <property type="molecule type" value="Genomic_DNA"/>
</dbReference>
<gene>
    <name evidence="3" type="ORF">ACFVZC_15915</name>
</gene>
<dbReference type="Proteomes" id="UP001601627">
    <property type="component" value="Unassembled WGS sequence"/>
</dbReference>
<proteinExistence type="predicted"/>
<dbReference type="InterPro" id="IPR050268">
    <property type="entry name" value="NADH-dep_flavin_reductase"/>
</dbReference>
<reference evidence="3 4" key="1">
    <citation type="submission" date="2024-09" db="EMBL/GenBank/DDBJ databases">
        <title>The Natural Products Discovery Center: Release of the First 8490 Sequenced Strains for Exploring Actinobacteria Biosynthetic Diversity.</title>
        <authorList>
            <person name="Kalkreuter E."/>
            <person name="Kautsar S.A."/>
            <person name="Yang D."/>
            <person name="Bader C.D."/>
            <person name="Teijaro C.N."/>
            <person name="Fluegel L."/>
            <person name="Davis C.M."/>
            <person name="Simpson J.R."/>
            <person name="Lauterbach L."/>
            <person name="Steele A.D."/>
            <person name="Gui C."/>
            <person name="Meng S."/>
            <person name="Li G."/>
            <person name="Viehrig K."/>
            <person name="Ye F."/>
            <person name="Su P."/>
            <person name="Kiefer A.F."/>
            <person name="Nichols A."/>
            <person name="Cepeda A.J."/>
            <person name="Yan W."/>
            <person name="Fan B."/>
            <person name="Jiang Y."/>
            <person name="Adhikari A."/>
            <person name="Zheng C.-J."/>
            <person name="Schuster L."/>
            <person name="Cowan T.M."/>
            <person name="Smanski M.J."/>
            <person name="Chevrette M.G."/>
            <person name="De Carvalho L.P.S."/>
            <person name="Shen B."/>
        </authorList>
    </citation>
    <scope>NUCLEOTIDE SEQUENCE [LARGE SCALE GENOMIC DNA]</scope>
    <source>
        <strain evidence="3 4">NPDC058328</strain>
    </source>
</reference>